<reference evidence="3" key="1">
    <citation type="submission" date="2012-02" db="EMBL/GenBank/DDBJ databases">
        <title>Complete sequence of Desulfitobacterium dichloroeliminans LMG P-21439.</title>
        <authorList>
            <person name="Lucas S."/>
            <person name="Han J."/>
            <person name="Lapidus A."/>
            <person name="Cheng J.-F."/>
            <person name="Goodwin L."/>
            <person name="Pitluck S."/>
            <person name="Peters L."/>
            <person name="Ovchinnikova G."/>
            <person name="Teshima H."/>
            <person name="Detter J.C."/>
            <person name="Han C."/>
            <person name="Tapia R."/>
            <person name="Land M."/>
            <person name="Hauser L."/>
            <person name="Kyrpides N."/>
            <person name="Ivanova N."/>
            <person name="Pagani I."/>
            <person name="Kruse T."/>
            <person name="de Vos W.M."/>
            <person name="Boon N."/>
            <person name="Smidt H."/>
            <person name="Woyke T."/>
        </authorList>
    </citation>
    <scope>NUCLEOTIDE SEQUENCE [LARGE SCALE GENOMIC DNA]</scope>
    <source>
        <strain evidence="3">LMG P-21439 / DCA1</strain>
    </source>
</reference>
<dbReference type="Gene3D" id="1.10.3210.10">
    <property type="entry name" value="Hypothetical protein af1432"/>
    <property type="match status" value="1"/>
</dbReference>
<evidence type="ECO:0000313" key="2">
    <source>
        <dbReference type="EMBL" id="AGA70513.1"/>
    </source>
</evidence>
<dbReference type="PANTHER" id="PTHR43155:SF2">
    <property type="entry name" value="CYCLIC DI-GMP PHOSPHODIESTERASE PA4108"/>
    <property type="match status" value="1"/>
</dbReference>
<keyword evidence="3" id="KW-1185">Reference proteome</keyword>
<dbReference type="KEGG" id="ddl:Desdi_3112"/>
<dbReference type="SMART" id="SM00471">
    <property type="entry name" value="HDc"/>
    <property type="match status" value="1"/>
</dbReference>
<evidence type="ECO:0000313" key="3">
    <source>
        <dbReference type="Proteomes" id="UP000010797"/>
    </source>
</evidence>
<dbReference type="EMBL" id="CP003344">
    <property type="protein sequence ID" value="AGA70513.1"/>
    <property type="molecule type" value="Genomic_DNA"/>
</dbReference>
<organism evidence="2 3">
    <name type="scientific">Desulfitobacterium dichloroeliminans (strain LMG P-21439 / DCA1)</name>
    <dbReference type="NCBI Taxonomy" id="871963"/>
    <lineage>
        <taxon>Bacteria</taxon>
        <taxon>Bacillati</taxon>
        <taxon>Bacillota</taxon>
        <taxon>Clostridia</taxon>
        <taxon>Eubacteriales</taxon>
        <taxon>Desulfitobacteriaceae</taxon>
        <taxon>Desulfitobacterium</taxon>
    </lineage>
</organism>
<accession>L0FC58</accession>
<dbReference type="CDD" id="cd00077">
    <property type="entry name" value="HDc"/>
    <property type="match status" value="1"/>
</dbReference>
<dbReference type="SUPFAM" id="SSF109604">
    <property type="entry name" value="HD-domain/PDEase-like"/>
    <property type="match status" value="1"/>
</dbReference>
<protein>
    <submittedName>
        <fullName evidence="2">HD-GYP domain-containing protein</fullName>
    </submittedName>
</protein>
<dbReference type="Pfam" id="PF13487">
    <property type="entry name" value="HD_5"/>
    <property type="match status" value="1"/>
</dbReference>
<evidence type="ECO:0000259" key="1">
    <source>
        <dbReference type="PROSITE" id="PS51832"/>
    </source>
</evidence>
<dbReference type="InterPro" id="IPR037522">
    <property type="entry name" value="HD_GYP_dom"/>
</dbReference>
<name>L0FC58_DESDL</name>
<dbReference type="HOGENOM" id="CLU_000445_92_3_9"/>
<dbReference type="AlphaFoldDB" id="L0FC58"/>
<dbReference type="PROSITE" id="PS51832">
    <property type="entry name" value="HD_GYP"/>
    <property type="match status" value="1"/>
</dbReference>
<dbReference type="RefSeq" id="WP_015263474.1">
    <property type="nucleotide sequence ID" value="NC_019903.1"/>
</dbReference>
<feature type="domain" description="HD-GYP" evidence="1">
    <location>
        <begin position="1"/>
        <end position="186"/>
    </location>
</feature>
<dbReference type="STRING" id="871963.Desdi_3112"/>
<dbReference type="PANTHER" id="PTHR43155">
    <property type="entry name" value="CYCLIC DI-GMP PHOSPHODIESTERASE PA4108-RELATED"/>
    <property type="match status" value="1"/>
</dbReference>
<dbReference type="InterPro" id="IPR003607">
    <property type="entry name" value="HD/PDEase_dom"/>
</dbReference>
<sequence>MISCKINEYIGWIEQKNPLTSCHCSKSAEYAVLLGRSLTLTNDELAILSIAAPLHDLGKIRVPDEILIKPTSLTAEEFKVIKRHPLWGAEIIFDRADGNLEWLYVAEVILNHHERFDGFGYPAGINGREIPFLSQIISLADAYDAMISNRPYRSAMSKEQALSIIEAERGKQFHPKLAEEFIRLIA</sequence>
<dbReference type="OrthoDB" id="9798833at2"/>
<gene>
    <name evidence="2" type="ordered locus">Desdi_3112</name>
</gene>
<proteinExistence type="predicted"/>
<dbReference type="eggNOG" id="COG2206">
    <property type="taxonomic scope" value="Bacteria"/>
</dbReference>
<dbReference type="Proteomes" id="UP000010797">
    <property type="component" value="Chromosome"/>
</dbReference>